<dbReference type="SUPFAM" id="SSF52266">
    <property type="entry name" value="SGNH hydrolase"/>
    <property type="match status" value="1"/>
</dbReference>
<keyword evidence="1" id="KW-0378">Hydrolase</keyword>
<dbReference type="InterPro" id="IPR039329">
    <property type="entry name" value="SIAE"/>
</dbReference>
<evidence type="ECO:0000256" key="1">
    <source>
        <dbReference type="ARBA" id="ARBA00022801"/>
    </source>
</evidence>
<reference evidence="4" key="1">
    <citation type="journal article" date="2019" name="Int. J. Syst. Evol. Microbiol.">
        <title>The Global Catalogue of Microorganisms (GCM) 10K type strain sequencing project: providing services to taxonomists for standard genome sequencing and annotation.</title>
        <authorList>
            <consortium name="The Broad Institute Genomics Platform"/>
            <consortium name="The Broad Institute Genome Sequencing Center for Infectious Disease"/>
            <person name="Wu L."/>
            <person name="Ma J."/>
        </authorList>
    </citation>
    <scope>NUCLEOTIDE SEQUENCE [LARGE SCALE GENOMIC DNA]</scope>
    <source>
        <strain evidence="4">CGMCC 1.15345</strain>
    </source>
</reference>
<accession>A0ABV8W2S7</accession>
<dbReference type="EMBL" id="JBHSCO010000002">
    <property type="protein sequence ID" value="MFC4390996.1"/>
    <property type="molecule type" value="Genomic_DNA"/>
</dbReference>
<name>A0ABV8W2S7_9FLAO</name>
<dbReference type="InterPro" id="IPR005181">
    <property type="entry name" value="SASA"/>
</dbReference>
<keyword evidence="4" id="KW-1185">Reference proteome</keyword>
<sequence length="513" mass="58524">MIYSVKIFVIFIFFGIGLTMTAQVKLPDLVGDNMVLQQKTKVNLWGWASPNEKINITLGWQQNAIEVTTNADGRWRTTVETPQGSEKSYEIAIEASNKITLKNILIGEVWLCSGQSNMYFPVGKEEGTWKTGVKNYEEEVQKANFPSIRLFTVPTKASQKPLDDVSANWKECSPLSIKTFSAVAYFFGRDLYQNLKVPIGLISSSWGGTKAEAWTSQKVLEENPDFLGILENDAKNEKEFQEKLEKYYADLKTERISNNNNDLTKTELKKPKKEENKTSYVLYNAMLHPLINYTIKGVIWYQGESNATKAFLYRSLFPVMIKNWRSDWNQGDFPFYFVQIAPHKGQNPDIREAQLLVSKSVVNTGMVVTTDVGDENNIHPIDKQTVGYRLALLARSKTYNEKNLVYSGPAYNHMKIKKQKIQLFFDEVENGFKKTDDLREFEIAGNDQIFYPAEAKIDGKTIIVSSSKVKNPEAVRFAWKSVPNPNLFNAENLPASPFRTDDWESKPNNNQNK</sequence>
<evidence type="ECO:0000313" key="3">
    <source>
        <dbReference type="EMBL" id="MFC4390996.1"/>
    </source>
</evidence>
<evidence type="ECO:0000259" key="2">
    <source>
        <dbReference type="Pfam" id="PF03629"/>
    </source>
</evidence>
<dbReference type="Proteomes" id="UP001595719">
    <property type="component" value="Unassembled WGS sequence"/>
</dbReference>
<dbReference type="PANTHER" id="PTHR22901:SF0">
    <property type="entry name" value="SIALATE O-ACETYLESTERASE"/>
    <property type="match status" value="1"/>
</dbReference>
<comment type="caution">
    <text evidence="3">The sequence shown here is derived from an EMBL/GenBank/DDBJ whole genome shotgun (WGS) entry which is preliminary data.</text>
</comment>
<gene>
    <name evidence="3" type="ORF">ACFOY0_08315</name>
</gene>
<dbReference type="InterPro" id="IPR036514">
    <property type="entry name" value="SGNH_hydro_sf"/>
</dbReference>
<dbReference type="RefSeq" id="WP_179005936.1">
    <property type="nucleotide sequence ID" value="NZ_JBHSCO010000002.1"/>
</dbReference>
<dbReference type="PANTHER" id="PTHR22901">
    <property type="entry name" value="SIALATE O-ACETYLESTERASE"/>
    <property type="match status" value="1"/>
</dbReference>
<dbReference type="Gene3D" id="3.40.50.1110">
    <property type="entry name" value="SGNH hydrolase"/>
    <property type="match status" value="1"/>
</dbReference>
<evidence type="ECO:0000313" key="4">
    <source>
        <dbReference type="Proteomes" id="UP001595719"/>
    </source>
</evidence>
<organism evidence="3 4">
    <name type="scientific">Flavobacterium quisquiliarum</name>
    <dbReference type="NCBI Taxonomy" id="1834436"/>
    <lineage>
        <taxon>Bacteria</taxon>
        <taxon>Pseudomonadati</taxon>
        <taxon>Bacteroidota</taxon>
        <taxon>Flavobacteriia</taxon>
        <taxon>Flavobacteriales</taxon>
        <taxon>Flavobacteriaceae</taxon>
        <taxon>Flavobacterium</taxon>
    </lineage>
</organism>
<feature type="domain" description="Sialate O-acetylesterase" evidence="2">
    <location>
        <begin position="282"/>
        <end position="379"/>
    </location>
</feature>
<dbReference type="Pfam" id="PF03629">
    <property type="entry name" value="SASA"/>
    <property type="match status" value="1"/>
</dbReference>
<proteinExistence type="predicted"/>
<protein>
    <submittedName>
        <fullName evidence="3">Sialate O-acetylesterase</fullName>
    </submittedName>
</protein>